<keyword evidence="3" id="KW-1185">Reference proteome</keyword>
<dbReference type="AlphaFoldDB" id="A0A4R5QBJ2"/>
<name>A0A4R5QBJ2_9PROT</name>
<evidence type="ECO:0000313" key="3">
    <source>
        <dbReference type="Proteomes" id="UP000295096"/>
    </source>
</evidence>
<feature type="region of interest" description="Disordered" evidence="1">
    <location>
        <begin position="76"/>
        <end position="104"/>
    </location>
</feature>
<proteinExistence type="predicted"/>
<reference evidence="2 3" key="1">
    <citation type="journal article" date="2016" name="J. Microbiol.">
        <title>Dankookia rubra gen. nov., sp. nov., an alphaproteobacterium isolated from sediment of a shallow stream.</title>
        <authorList>
            <person name="Kim W.H."/>
            <person name="Kim D.H."/>
            <person name="Kang K."/>
            <person name="Ahn T.Y."/>
        </authorList>
    </citation>
    <scope>NUCLEOTIDE SEQUENCE [LARGE SCALE GENOMIC DNA]</scope>
    <source>
        <strain evidence="2 3">JCM30602</strain>
    </source>
</reference>
<dbReference type="Proteomes" id="UP000295096">
    <property type="component" value="Unassembled WGS sequence"/>
</dbReference>
<evidence type="ECO:0000256" key="1">
    <source>
        <dbReference type="SAM" id="MobiDB-lite"/>
    </source>
</evidence>
<gene>
    <name evidence="2" type="ORF">E2C06_23980</name>
</gene>
<dbReference type="OrthoDB" id="165209at2"/>
<accession>A0A4R5QBJ2</accession>
<sequence length="104" mass="10613">MTEPRLPLLNLLAKERGGHFLRIVAEAVLQMKPWRMAGTAPGTTSAWLNAVAMVPAPGLPGFGASQVGVMIGPTRSAAPGGCWPSSPQSSRAGACATPPGRPIG</sequence>
<comment type="caution">
    <text evidence="2">The sequence shown here is derived from an EMBL/GenBank/DDBJ whole genome shotgun (WGS) entry which is preliminary data.</text>
</comment>
<evidence type="ECO:0000313" key="2">
    <source>
        <dbReference type="EMBL" id="TDH60103.1"/>
    </source>
</evidence>
<organism evidence="2 3">
    <name type="scientific">Dankookia rubra</name>
    <dbReference type="NCBI Taxonomy" id="1442381"/>
    <lineage>
        <taxon>Bacteria</taxon>
        <taxon>Pseudomonadati</taxon>
        <taxon>Pseudomonadota</taxon>
        <taxon>Alphaproteobacteria</taxon>
        <taxon>Acetobacterales</taxon>
        <taxon>Roseomonadaceae</taxon>
        <taxon>Dankookia</taxon>
    </lineage>
</organism>
<dbReference type="EMBL" id="SMSJ01000045">
    <property type="protein sequence ID" value="TDH60103.1"/>
    <property type="molecule type" value="Genomic_DNA"/>
</dbReference>
<protein>
    <submittedName>
        <fullName evidence="2">Uncharacterized protein</fullName>
    </submittedName>
</protein>